<reference evidence="2 3" key="1">
    <citation type="submission" date="2019-07" db="EMBL/GenBank/DDBJ databases">
        <title>Genome sequencing of lignin-degrading bacterial isolates.</title>
        <authorList>
            <person name="Gladden J."/>
        </authorList>
    </citation>
    <scope>NUCLEOTIDE SEQUENCE [LARGE SCALE GENOMIC DNA]</scope>
    <source>
        <strain evidence="2 3">J11</strain>
    </source>
</reference>
<keyword evidence="3" id="KW-1185">Reference proteome</keyword>
<gene>
    <name evidence="2" type="ORF">L602_000400000570</name>
</gene>
<proteinExistence type="predicted"/>
<evidence type="ECO:0000313" key="3">
    <source>
        <dbReference type="Proteomes" id="UP000318141"/>
    </source>
</evidence>
<dbReference type="Pfam" id="PF12697">
    <property type="entry name" value="Abhydrolase_6"/>
    <property type="match status" value="1"/>
</dbReference>
<dbReference type="Gene3D" id="3.40.50.1820">
    <property type="entry name" value="alpha/beta hydrolase"/>
    <property type="match status" value="1"/>
</dbReference>
<dbReference type="AlphaFoldDB" id="A0A562B9P5"/>
<dbReference type="Proteomes" id="UP000318141">
    <property type="component" value="Unassembled WGS sequence"/>
</dbReference>
<accession>A0A562B9P5</accession>
<dbReference type="EMBL" id="VLJN01000034">
    <property type="protein sequence ID" value="TWG81738.1"/>
    <property type="molecule type" value="Genomic_DNA"/>
</dbReference>
<feature type="domain" description="AB hydrolase-1" evidence="1">
    <location>
        <begin position="12"/>
        <end position="172"/>
    </location>
</feature>
<protein>
    <recommendedName>
        <fullName evidence="1">AB hydrolase-1 domain-containing protein</fullName>
    </recommendedName>
</protein>
<organism evidence="2 3">
    <name type="scientific">Cupriavidus gilardii J11</name>
    <dbReference type="NCBI Taxonomy" id="936133"/>
    <lineage>
        <taxon>Bacteria</taxon>
        <taxon>Pseudomonadati</taxon>
        <taxon>Pseudomonadota</taxon>
        <taxon>Betaproteobacteria</taxon>
        <taxon>Burkholderiales</taxon>
        <taxon>Burkholderiaceae</taxon>
        <taxon>Cupriavidus</taxon>
    </lineage>
</organism>
<evidence type="ECO:0000313" key="2">
    <source>
        <dbReference type="EMBL" id="TWG81738.1"/>
    </source>
</evidence>
<dbReference type="SUPFAM" id="SSF53474">
    <property type="entry name" value="alpha/beta-Hydrolases"/>
    <property type="match status" value="1"/>
</dbReference>
<dbReference type="InterPro" id="IPR029058">
    <property type="entry name" value="AB_hydrolase_fold"/>
</dbReference>
<sequence>MRCSIQAVEQLVLVNPIGLEDWQAEGVPYASVDQLYQGELKTSFDSIKAYQQRFYYNGKWKPEYDRWVSMLAGMYAGPGKEIVAWNQAQTSEMLFTQPVIHEFGNIQAPTLLMIGGRDRTAPGANRAPVEIARRLGNYPELGRRAAQAIPNATLVAFPELGHSPQVEAPEQFHRSLLWGLSAQRQ</sequence>
<dbReference type="InterPro" id="IPR000073">
    <property type="entry name" value="AB_hydrolase_1"/>
</dbReference>
<evidence type="ECO:0000259" key="1">
    <source>
        <dbReference type="Pfam" id="PF12697"/>
    </source>
</evidence>
<comment type="caution">
    <text evidence="2">The sequence shown here is derived from an EMBL/GenBank/DDBJ whole genome shotgun (WGS) entry which is preliminary data.</text>
</comment>
<name>A0A562B9P5_9BURK</name>